<protein>
    <submittedName>
        <fullName evidence="2">Uncharacterized protein</fullName>
    </submittedName>
</protein>
<dbReference type="Proteomes" id="UP000503157">
    <property type="component" value="Segment"/>
</dbReference>
<keyword evidence="3" id="KW-1185">Reference proteome</keyword>
<sequence length="97" mass="10429">MFALWFAVAGIYEESQKQTEYLKSLVSLQARECGIGYGPGDAGCSASAPAVPVEPKLSHPKLKPGAQLAAAVLFFAALILLLVAGDWIWNFFQSMPK</sequence>
<organism evidence="2 3">
    <name type="scientific">Pseudomonas phage PaGU11</name>
    <dbReference type="NCBI Taxonomy" id="2203191"/>
    <lineage>
        <taxon>Viruses</taxon>
        <taxon>Duplodnaviria</taxon>
        <taxon>Heunggongvirae</taxon>
        <taxon>Uroviricota</taxon>
        <taxon>Caudoviricetes</taxon>
        <taxon>Lindbergviridae</taxon>
        <taxon>Pbunavirus</taxon>
        <taxon>Pbunavirus PaGU11</taxon>
    </lineage>
</organism>
<keyword evidence="1" id="KW-0812">Transmembrane</keyword>
<keyword evidence="1" id="KW-1133">Transmembrane helix</keyword>
<evidence type="ECO:0000313" key="3">
    <source>
        <dbReference type="Proteomes" id="UP000503157"/>
    </source>
</evidence>
<gene>
    <name evidence="2" type="ORF">PaGU11_00009</name>
</gene>
<evidence type="ECO:0000256" key="1">
    <source>
        <dbReference type="SAM" id="Phobius"/>
    </source>
</evidence>
<reference evidence="2 3" key="1">
    <citation type="submission" date="2018-07" db="EMBL/GenBank/DDBJ databases">
        <title>Complete genome sequence of bacteriophage PaGU11.</title>
        <authorList>
            <person name="Akiyama T."/>
            <person name="Ando H."/>
            <person name="Kitao T."/>
            <person name="Shimamori Y."/>
            <person name="Shimada K."/>
        </authorList>
    </citation>
    <scope>NUCLEOTIDE SEQUENCE [LARGE SCALE GENOMIC DNA]</scope>
    <source>
        <strain evidence="2 3">PaGU11</strain>
    </source>
</reference>
<dbReference type="EMBL" id="AP018815">
    <property type="protein sequence ID" value="BBF63699.1"/>
    <property type="molecule type" value="Genomic_DNA"/>
</dbReference>
<keyword evidence="1" id="KW-0472">Membrane</keyword>
<evidence type="ECO:0000313" key="2">
    <source>
        <dbReference type="EMBL" id="BBF63699.1"/>
    </source>
</evidence>
<name>A0A6J4A229_9CAUD</name>
<proteinExistence type="predicted"/>
<accession>A0A6J4A229</accession>
<feature type="transmembrane region" description="Helical" evidence="1">
    <location>
        <begin position="68"/>
        <end position="89"/>
    </location>
</feature>